<proteinExistence type="predicted"/>
<name>A0AAN9T935_9HEMI</name>
<feature type="region of interest" description="Disordered" evidence="1">
    <location>
        <begin position="1"/>
        <end position="29"/>
    </location>
</feature>
<dbReference type="Proteomes" id="UP001367676">
    <property type="component" value="Unassembled WGS sequence"/>
</dbReference>
<evidence type="ECO:0000313" key="3">
    <source>
        <dbReference type="Proteomes" id="UP001367676"/>
    </source>
</evidence>
<gene>
    <name evidence="2" type="ORF">V9T40_000201</name>
</gene>
<dbReference type="AlphaFoldDB" id="A0AAN9T935"/>
<evidence type="ECO:0000256" key="1">
    <source>
        <dbReference type="SAM" id="MobiDB-lite"/>
    </source>
</evidence>
<keyword evidence="3" id="KW-1185">Reference proteome</keyword>
<organism evidence="2 3">
    <name type="scientific">Parthenolecanium corni</name>
    <dbReference type="NCBI Taxonomy" id="536013"/>
    <lineage>
        <taxon>Eukaryota</taxon>
        <taxon>Metazoa</taxon>
        <taxon>Ecdysozoa</taxon>
        <taxon>Arthropoda</taxon>
        <taxon>Hexapoda</taxon>
        <taxon>Insecta</taxon>
        <taxon>Pterygota</taxon>
        <taxon>Neoptera</taxon>
        <taxon>Paraneoptera</taxon>
        <taxon>Hemiptera</taxon>
        <taxon>Sternorrhyncha</taxon>
        <taxon>Coccoidea</taxon>
        <taxon>Coccidae</taxon>
        <taxon>Parthenolecanium</taxon>
    </lineage>
</organism>
<dbReference type="EMBL" id="JBBCAQ010000034">
    <property type="protein sequence ID" value="KAK7579572.1"/>
    <property type="molecule type" value="Genomic_DNA"/>
</dbReference>
<accession>A0AAN9T935</accession>
<sequence length="96" mass="10435">MAHYGLDYGTDHSTHSELPSPDGPDDPETLLNIWLDELDTLTASFDVGFDSASQVAGPRLRRRRHHFTRQSTVGPGPCVGSVQFGSVIGLLVESSR</sequence>
<comment type="caution">
    <text evidence="2">The sequence shown here is derived from an EMBL/GenBank/DDBJ whole genome shotgun (WGS) entry which is preliminary data.</text>
</comment>
<reference evidence="2 3" key="1">
    <citation type="submission" date="2024-03" db="EMBL/GenBank/DDBJ databases">
        <title>Adaptation during the transition from Ophiocordyceps entomopathogen to insect associate is accompanied by gene loss and intensified selection.</title>
        <authorList>
            <person name="Ward C.M."/>
            <person name="Onetto C.A."/>
            <person name="Borneman A.R."/>
        </authorList>
    </citation>
    <scope>NUCLEOTIDE SEQUENCE [LARGE SCALE GENOMIC DNA]</scope>
    <source>
        <strain evidence="2">AWRI1</strain>
        <tissue evidence="2">Single Adult Female</tissue>
    </source>
</reference>
<protein>
    <submittedName>
        <fullName evidence="2">Uncharacterized protein</fullName>
    </submittedName>
</protein>
<evidence type="ECO:0000313" key="2">
    <source>
        <dbReference type="EMBL" id="KAK7579572.1"/>
    </source>
</evidence>